<evidence type="ECO:0000313" key="2">
    <source>
        <dbReference type="Proteomes" id="UP000054630"/>
    </source>
</evidence>
<dbReference type="Proteomes" id="UP000054630">
    <property type="component" value="Unassembled WGS sequence"/>
</dbReference>
<protein>
    <submittedName>
        <fullName evidence="1">Uncharacterized protein</fullName>
    </submittedName>
</protein>
<reference evidence="1 2" key="1">
    <citation type="submission" date="2015-01" db="EMBL/GenBank/DDBJ databases">
        <title>Evolution of Trichinella species and genotypes.</title>
        <authorList>
            <person name="Korhonen P.K."/>
            <person name="Edoardo P."/>
            <person name="Giuseppe L.R."/>
            <person name="Gasser R.B."/>
        </authorList>
    </citation>
    <scope>NUCLEOTIDE SEQUENCE [LARGE SCALE GENOMIC DNA]</scope>
    <source>
        <strain evidence="1">ISS37</strain>
    </source>
</reference>
<accession>A0A0V0RBZ4</accession>
<dbReference type="AlphaFoldDB" id="A0A0V0RBZ4"/>
<feature type="non-terminal residue" evidence="1">
    <location>
        <position position="1"/>
    </location>
</feature>
<comment type="caution">
    <text evidence="1">The sequence shown here is derived from an EMBL/GenBank/DDBJ whole genome shotgun (WGS) entry which is preliminary data.</text>
</comment>
<evidence type="ECO:0000313" key="1">
    <source>
        <dbReference type="EMBL" id="KRX12014.1"/>
    </source>
</evidence>
<gene>
    <name evidence="1" type="ORF">T07_4025</name>
</gene>
<organism evidence="1 2">
    <name type="scientific">Trichinella nelsoni</name>
    <dbReference type="NCBI Taxonomy" id="6336"/>
    <lineage>
        <taxon>Eukaryota</taxon>
        <taxon>Metazoa</taxon>
        <taxon>Ecdysozoa</taxon>
        <taxon>Nematoda</taxon>
        <taxon>Enoplea</taxon>
        <taxon>Dorylaimia</taxon>
        <taxon>Trichinellida</taxon>
        <taxon>Trichinellidae</taxon>
        <taxon>Trichinella</taxon>
    </lineage>
</organism>
<proteinExistence type="predicted"/>
<name>A0A0V0RBZ4_9BILA</name>
<keyword evidence="2" id="KW-1185">Reference proteome</keyword>
<sequence length="37" mass="4239">LLCSCFYRDQSCVSTVPLSCFLHRHTMDCLSAVELFL</sequence>
<dbReference type="EMBL" id="JYDL01000963">
    <property type="protein sequence ID" value="KRX12014.1"/>
    <property type="molecule type" value="Genomic_DNA"/>
</dbReference>